<keyword evidence="5 11" id="KW-0813">Transport</keyword>
<name>A0A125R6X1_ACRPD</name>
<evidence type="ECO:0000256" key="6">
    <source>
        <dbReference type="ARBA" id="ARBA00022692"/>
    </source>
</evidence>
<dbReference type="AlphaFoldDB" id="A0A125R6X1"/>
<keyword evidence="11" id="KW-0679">Respiratory chain</keyword>
<keyword evidence="11" id="KW-0830">Ubiquinone</keyword>
<evidence type="ECO:0000256" key="9">
    <source>
        <dbReference type="ARBA" id="ARBA00023136"/>
    </source>
</evidence>
<evidence type="ECO:0000256" key="1">
    <source>
        <dbReference type="ARBA" id="ARBA00004370"/>
    </source>
</evidence>
<dbReference type="InterPro" id="IPR038430">
    <property type="entry name" value="NDAH_ubi_oxred_su3_sf"/>
</dbReference>
<reference evidence="12" key="1">
    <citation type="submission" date="2015-11" db="EMBL/GenBank/DDBJ databases">
        <authorList>
            <person name="Zhang Y."/>
            <person name="Guo Z."/>
        </authorList>
    </citation>
    <scope>NUCLEOTIDE SEQUENCE</scope>
    <source>
        <tissue evidence="12">Dorsal myotome</tissue>
    </source>
</reference>
<feature type="transmembrane region" description="Helical" evidence="11">
    <location>
        <begin position="88"/>
        <end position="105"/>
    </location>
</feature>
<feature type="transmembrane region" description="Helical" evidence="11">
    <location>
        <begin position="48"/>
        <end position="76"/>
    </location>
</feature>
<comment type="function">
    <text evidence="11">Core subunit of the mitochondrial membrane respiratory chain NADH dehydrogenase (Complex I) which catalyzes electron transfer from NADH through the respiratory chain, using ubiquinone as an electron acceptor. Essential for the catalytic activity of complex I.</text>
</comment>
<dbReference type="CTD" id="4537"/>
<organism evidence="12">
    <name type="scientific">Acrossocheilus paradoxus</name>
    <name type="common">Taiwan torrent carp</name>
    <name type="synonym">Barbus paradoxus</name>
    <dbReference type="NCBI Taxonomy" id="76593"/>
    <lineage>
        <taxon>Eukaryota</taxon>
        <taxon>Metazoa</taxon>
        <taxon>Chordata</taxon>
        <taxon>Craniata</taxon>
        <taxon>Vertebrata</taxon>
        <taxon>Euteleostomi</taxon>
        <taxon>Actinopterygii</taxon>
        <taxon>Neopterygii</taxon>
        <taxon>Teleostei</taxon>
        <taxon>Ostariophysi</taxon>
        <taxon>Cypriniformes</taxon>
        <taxon>Cyprinidae</taxon>
        <taxon>Acrossocheilinae</taxon>
        <taxon>Acrossocheilus</taxon>
    </lineage>
</organism>
<accession>A0A125R6X1</accession>
<evidence type="ECO:0000256" key="2">
    <source>
        <dbReference type="ARBA" id="ARBA00008472"/>
    </source>
</evidence>
<dbReference type="InterPro" id="IPR000440">
    <property type="entry name" value="NADH_UbQ/plastoQ_OxRdtase_su3"/>
</dbReference>
<evidence type="ECO:0000313" key="12">
    <source>
        <dbReference type="EMBL" id="AMD11928.1"/>
    </source>
</evidence>
<dbReference type="EMBL" id="KT991436">
    <property type="protein sequence ID" value="AMD11928.1"/>
    <property type="molecule type" value="Genomic_DNA"/>
</dbReference>
<dbReference type="RefSeq" id="YP_009235316.1">
    <property type="nucleotide sequence ID" value="NC_029453.1"/>
</dbReference>
<keyword evidence="9 11" id="KW-0472">Membrane</keyword>
<keyword evidence="11" id="KW-1278">Translocase</keyword>
<keyword evidence="8 11" id="KW-0520">NAD</keyword>
<comment type="subcellular location">
    <subcellularLocation>
        <location evidence="1">Membrane</location>
    </subcellularLocation>
    <subcellularLocation>
        <location evidence="11">Mitochondrion membrane</location>
        <topology evidence="11">Multi-pass membrane protein</topology>
    </subcellularLocation>
</comment>
<protein>
    <recommendedName>
        <fullName evidence="4 11">NADH-ubiquinone oxidoreductase chain 3</fullName>
        <ecNumber evidence="3 11">7.1.1.2</ecNumber>
    </recommendedName>
</protein>
<evidence type="ECO:0000256" key="7">
    <source>
        <dbReference type="ARBA" id="ARBA00022989"/>
    </source>
</evidence>
<gene>
    <name evidence="12" type="primary">ND3</name>
</gene>
<dbReference type="PANTHER" id="PTHR11058:SF9">
    <property type="entry name" value="NADH-UBIQUINONE OXIDOREDUCTASE CHAIN 3"/>
    <property type="match status" value="1"/>
</dbReference>
<geneLocation type="mitochondrion" evidence="12"/>
<evidence type="ECO:0000256" key="4">
    <source>
        <dbReference type="ARBA" id="ARBA00021007"/>
    </source>
</evidence>
<keyword evidence="11 12" id="KW-0496">Mitochondrion</keyword>
<dbReference type="EC" id="7.1.1.2" evidence="3 11"/>
<evidence type="ECO:0000256" key="8">
    <source>
        <dbReference type="ARBA" id="ARBA00023027"/>
    </source>
</evidence>
<evidence type="ECO:0000256" key="10">
    <source>
        <dbReference type="ARBA" id="ARBA00049551"/>
    </source>
</evidence>
<dbReference type="GeneID" id="26896672"/>
<evidence type="ECO:0000256" key="3">
    <source>
        <dbReference type="ARBA" id="ARBA00012944"/>
    </source>
</evidence>
<keyword evidence="11" id="KW-0249">Electron transport</keyword>
<dbReference type="Gene3D" id="1.20.58.1610">
    <property type="entry name" value="NADH:ubiquinone/plastoquinone oxidoreductase, chain 3"/>
    <property type="match status" value="1"/>
</dbReference>
<dbReference type="GO" id="GO:0008137">
    <property type="term" value="F:NADH dehydrogenase (ubiquinone) activity"/>
    <property type="evidence" value="ECO:0007669"/>
    <property type="project" value="UniProtKB-UniRule"/>
</dbReference>
<dbReference type="GO" id="GO:0030964">
    <property type="term" value="C:NADH dehydrogenase complex"/>
    <property type="evidence" value="ECO:0007669"/>
    <property type="project" value="TreeGrafter"/>
</dbReference>
<sequence length="116" mass="13198">MNLIMAILSTASSLALFLPNVSFSLPKMYAEAVKLWPYESGFHPLGCAGLSFSLGFFLVAFLFLVFDLDIALLLRLPWRDHLHNATGTFYWATTLLLYLTLRLTYECTQGRLEWAE</sequence>
<dbReference type="PANTHER" id="PTHR11058">
    <property type="entry name" value="NADH-UBIQUINONE OXIDOREDUCTASE CHAIN 3"/>
    <property type="match status" value="1"/>
</dbReference>
<comment type="similarity">
    <text evidence="2 11">Belongs to the complex I subunit 3 family.</text>
</comment>
<proteinExistence type="inferred from homology"/>
<evidence type="ECO:0000256" key="11">
    <source>
        <dbReference type="RuleBase" id="RU003640"/>
    </source>
</evidence>
<evidence type="ECO:0000256" key="5">
    <source>
        <dbReference type="ARBA" id="ARBA00022448"/>
    </source>
</evidence>
<dbReference type="Pfam" id="PF00507">
    <property type="entry name" value="Oxidored_q4"/>
    <property type="match status" value="1"/>
</dbReference>
<keyword evidence="7 11" id="KW-1133">Transmembrane helix</keyword>
<comment type="catalytic activity">
    <reaction evidence="10 11">
        <text>a ubiquinone + NADH + 5 H(+)(in) = a ubiquinol + NAD(+) + 4 H(+)(out)</text>
        <dbReference type="Rhea" id="RHEA:29091"/>
        <dbReference type="Rhea" id="RHEA-COMP:9565"/>
        <dbReference type="Rhea" id="RHEA-COMP:9566"/>
        <dbReference type="ChEBI" id="CHEBI:15378"/>
        <dbReference type="ChEBI" id="CHEBI:16389"/>
        <dbReference type="ChEBI" id="CHEBI:17976"/>
        <dbReference type="ChEBI" id="CHEBI:57540"/>
        <dbReference type="ChEBI" id="CHEBI:57945"/>
        <dbReference type="EC" id="7.1.1.2"/>
    </reaction>
</comment>
<keyword evidence="6 11" id="KW-0812">Transmembrane</keyword>
<dbReference type="GO" id="GO:0031966">
    <property type="term" value="C:mitochondrial membrane"/>
    <property type="evidence" value="ECO:0007669"/>
    <property type="project" value="UniProtKB-SubCell"/>
</dbReference>